<reference evidence="2" key="1">
    <citation type="journal article" date="2023" name="G3 (Bethesda)">
        <title>A reference genome for the long-term kleptoplast-retaining sea slug Elysia crispata morphotype clarki.</title>
        <authorList>
            <person name="Eastman K.E."/>
            <person name="Pendleton A.L."/>
            <person name="Shaikh M.A."/>
            <person name="Suttiyut T."/>
            <person name="Ogas R."/>
            <person name="Tomko P."/>
            <person name="Gavelis G."/>
            <person name="Widhalm J.R."/>
            <person name="Wisecaver J.H."/>
        </authorList>
    </citation>
    <scope>NUCLEOTIDE SEQUENCE</scope>
    <source>
        <strain evidence="2">ECLA1</strain>
    </source>
</reference>
<organism evidence="2 3">
    <name type="scientific">Elysia crispata</name>
    <name type="common">lettuce slug</name>
    <dbReference type="NCBI Taxonomy" id="231223"/>
    <lineage>
        <taxon>Eukaryota</taxon>
        <taxon>Metazoa</taxon>
        <taxon>Spiralia</taxon>
        <taxon>Lophotrochozoa</taxon>
        <taxon>Mollusca</taxon>
        <taxon>Gastropoda</taxon>
        <taxon>Heterobranchia</taxon>
        <taxon>Euthyneura</taxon>
        <taxon>Panpulmonata</taxon>
        <taxon>Sacoglossa</taxon>
        <taxon>Placobranchoidea</taxon>
        <taxon>Plakobranchidae</taxon>
        <taxon>Elysia</taxon>
    </lineage>
</organism>
<dbReference type="Proteomes" id="UP001283361">
    <property type="component" value="Unassembled WGS sequence"/>
</dbReference>
<keyword evidence="3" id="KW-1185">Reference proteome</keyword>
<evidence type="ECO:0000256" key="1">
    <source>
        <dbReference type="SAM" id="MobiDB-lite"/>
    </source>
</evidence>
<sequence>MEVWNTWSVPGIALRMRRAKFACRLQQLIMAIKPFRENKSPTKINPRIITHDTSSKRGQAQPEKLGQRVGFILRLKERSAFFSDGMKKTQYSFGA</sequence>
<comment type="caution">
    <text evidence="2">The sequence shown here is derived from an EMBL/GenBank/DDBJ whole genome shotgun (WGS) entry which is preliminary data.</text>
</comment>
<proteinExistence type="predicted"/>
<protein>
    <submittedName>
        <fullName evidence="2">Uncharacterized protein</fullName>
    </submittedName>
</protein>
<feature type="region of interest" description="Disordered" evidence="1">
    <location>
        <begin position="41"/>
        <end position="63"/>
    </location>
</feature>
<gene>
    <name evidence="2" type="ORF">RRG08_047306</name>
</gene>
<accession>A0AAE1D7N9</accession>
<dbReference type="AlphaFoldDB" id="A0AAE1D7N9"/>
<evidence type="ECO:0000313" key="2">
    <source>
        <dbReference type="EMBL" id="KAK3759418.1"/>
    </source>
</evidence>
<name>A0AAE1D7N9_9GAST</name>
<evidence type="ECO:0000313" key="3">
    <source>
        <dbReference type="Proteomes" id="UP001283361"/>
    </source>
</evidence>
<dbReference type="EMBL" id="JAWDGP010005126">
    <property type="protein sequence ID" value="KAK3759418.1"/>
    <property type="molecule type" value="Genomic_DNA"/>
</dbReference>